<reference evidence="9" key="1">
    <citation type="submission" date="2025-08" db="UniProtKB">
        <authorList>
            <consortium name="RefSeq"/>
        </authorList>
    </citation>
    <scope>IDENTIFICATION</scope>
    <source>
        <tissue evidence="9">Skeletal muscle</tissue>
    </source>
</reference>
<evidence type="ECO:0000256" key="4">
    <source>
        <dbReference type="ARBA" id="ARBA00040060"/>
    </source>
</evidence>
<dbReference type="CDD" id="cd00926">
    <property type="entry name" value="Cyt_c_Oxidase_VIb"/>
    <property type="match status" value="1"/>
</dbReference>
<dbReference type="InterPro" id="IPR003213">
    <property type="entry name" value="Cyt_c_oxidase_su6B"/>
</dbReference>
<evidence type="ECO:0000259" key="7">
    <source>
        <dbReference type="Pfam" id="PF12480"/>
    </source>
</evidence>
<dbReference type="InterPro" id="IPR022168">
    <property type="entry name" value="GARIL-like_Rab2B-bd"/>
</dbReference>
<accession>A0A6I9X3K2</accession>
<dbReference type="PANTHER" id="PTHR11387">
    <property type="entry name" value="CYTOCHROME C OXIDASE SUBUNIT 6B"/>
    <property type="match status" value="1"/>
</dbReference>
<gene>
    <name evidence="9" type="primary">LOC106538459</name>
</gene>
<dbReference type="GO" id="GO:0005739">
    <property type="term" value="C:mitochondrion"/>
    <property type="evidence" value="ECO:0007669"/>
    <property type="project" value="UniProtKB-SubCell"/>
</dbReference>
<evidence type="ECO:0000313" key="9">
    <source>
        <dbReference type="RefSeq" id="XP_013908422.1"/>
    </source>
</evidence>
<dbReference type="FunFam" id="1.10.10.140:FF:000001">
    <property type="entry name" value="Cytochrome c oxidase subunit 6B1"/>
    <property type="match status" value="1"/>
</dbReference>
<protein>
    <recommendedName>
        <fullName evidence="4">Cytochrome c oxidase subunit 6B1</fullName>
    </recommendedName>
    <alternativeName>
        <fullName evidence="5">Cytochrome c oxidase subunit VIb isoform 1</fullName>
    </alternativeName>
</protein>
<dbReference type="InterPro" id="IPR036549">
    <property type="entry name" value="CX6/COA6-like_sf"/>
</dbReference>
<feature type="compositionally biased region" description="Low complexity" evidence="6">
    <location>
        <begin position="355"/>
        <end position="367"/>
    </location>
</feature>
<dbReference type="Pfam" id="PF12480">
    <property type="entry name" value="GARIL_Rab2_bd"/>
    <property type="match status" value="1"/>
</dbReference>
<dbReference type="KEGG" id="tsr:106538459"/>
<evidence type="ECO:0000256" key="2">
    <source>
        <dbReference type="ARBA" id="ARBA00023128"/>
    </source>
</evidence>
<feature type="region of interest" description="Disordered" evidence="6">
    <location>
        <begin position="209"/>
        <end position="278"/>
    </location>
</feature>
<evidence type="ECO:0000256" key="1">
    <source>
        <dbReference type="ARBA" id="ARBA00004173"/>
    </source>
</evidence>
<dbReference type="AlphaFoldDB" id="A0A6I9X3K2"/>
<dbReference type="GeneID" id="106538459"/>
<keyword evidence="3" id="KW-1015">Disulfide bond</keyword>
<evidence type="ECO:0000313" key="8">
    <source>
        <dbReference type="Proteomes" id="UP000504617"/>
    </source>
</evidence>
<dbReference type="GO" id="GO:0045277">
    <property type="term" value="C:respiratory chain complex IV"/>
    <property type="evidence" value="ECO:0007669"/>
    <property type="project" value="InterPro"/>
</dbReference>
<feature type="domain" description="Golgi associated RAB2 interactor protein-like Rab2B-binding" evidence="7">
    <location>
        <begin position="143"/>
        <end position="202"/>
    </location>
</feature>
<dbReference type="SUPFAM" id="SSF47694">
    <property type="entry name" value="Cytochrome c oxidase subunit h"/>
    <property type="match status" value="1"/>
</dbReference>
<keyword evidence="2" id="KW-0496">Mitochondrion</keyword>
<keyword evidence="8" id="KW-1185">Reference proteome</keyword>
<feature type="region of interest" description="Disordered" evidence="6">
    <location>
        <begin position="319"/>
        <end position="371"/>
    </location>
</feature>
<organism evidence="8 9">
    <name type="scientific">Thamnophis sirtalis</name>
    <dbReference type="NCBI Taxonomy" id="35019"/>
    <lineage>
        <taxon>Eukaryota</taxon>
        <taxon>Metazoa</taxon>
        <taxon>Chordata</taxon>
        <taxon>Craniata</taxon>
        <taxon>Vertebrata</taxon>
        <taxon>Euteleostomi</taxon>
        <taxon>Lepidosauria</taxon>
        <taxon>Squamata</taxon>
        <taxon>Bifurcata</taxon>
        <taxon>Unidentata</taxon>
        <taxon>Episquamata</taxon>
        <taxon>Toxicofera</taxon>
        <taxon>Serpentes</taxon>
        <taxon>Colubroidea</taxon>
        <taxon>Colubridae</taxon>
        <taxon>Natricinae</taxon>
        <taxon>Thamnophis</taxon>
    </lineage>
</organism>
<proteinExistence type="predicted"/>
<evidence type="ECO:0000256" key="6">
    <source>
        <dbReference type="SAM" id="MobiDB-lite"/>
    </source>
</evidence>
<name>A0A6I9X3K2_9SAUR</name>
<evidence type="ECO:0000256" key="5">
    <source>
        <dbReference type="ARBA" id="ARBA00042114"/>
    </source>
</evidence>
<sequence>MAGASHLSVPTIGQGDILHIRGSLGKTPCKGTPVALVTTPKSQQEQLPSISSAPPEGFKNKSTGLCLKWLWFETEGEKTKAVDEDQKSTPVNKDGQFINIHKHPNVVVIGILASSPKLLLPDLMIIAREKQETTNRNLKSRALEITRLIPLDLVDIFVHDSSKRQLKMQLPTGDKYYLQLLGTDEKVDFLFECWMRLIYLTRLTSGKIKTPENLPGKKPEKKREQDQHSAPKLKKESAVKESAKVQPKSQERRTSKWTSGGFTSRAPEQPSSADHLENVRECNFEKRKRFSSRISSESNPIPVTLQKSKKELCLLQKTKMASPLHKNPQALRNEDPAATSRRNNPGPATSPGPPSHSQSPQQNQPASRVEPKAYSTLAGAGPSQGVQRKSKIDFEKQSFPLNPSYLANQSQNSKSNKYLGNPSMIQGDKPQDFSNIYPEKGHLTSQNDTGHQVHRVTMSVGVETSQVICKTVAVGTSETIDANLSNLPNKLLNAVISHKDQSKTIGKQEMSGKEEPVATSKMKSAISTAKGKNSVKFVTLYSILSSSLERLKKSSKDGTKCMTPKTSKHVTISGIIGKSRKSIVLKEEKTGKTLGDGTSKIEFPRNLFIMPEMQKVSAATLDTKKRKLPFTAPFDPRFPFTNQTRNCYQNYVDYYRCLKIVKTKGQDVQRCEWYHKVFKSLCPTSWVNQWDEQRKLGSFPGKI</sequence>
<comment type="subcellular location">
    <subcellularLocation>
        <location evidence="1">Mitochondrion</location>
    </subcellularLocation>
</comment>
<dbReference type="Proteomes" id="UP000504617">
    <property type="component" value="Unplaced"/>
</dbReference>
<dbReference type="Pfam" id="PF02297">
    <property type="entry name" value="COX6B"/>
    <property type="match status" value="1"/>
</dbReference>
<feature type="compositionally biased region" description="Basic and acidic residues" evidence="6">
    <location>
        <begin position="215"/>
        <end position="254"/>
    </location>
</feature>
<dbReference type="OrthoDB" id="9940031at2759"/>
<dbReference type="Gene3D" id="1.10.10.140">
    <property type="entry name" value="Cytochrome c oxidase, subunit VIb"/>
    <property type="match status" value="1"/>
</dbReference>
<dbReference type="RefSeq" id="XP_013908422.1">
    <property type="nucleotide sequence ID" value="XM_014052947.1"/>
</dbReference>
<evidence type="ECO:0000256" key="3">
    <source>
        <dbReference type="ARBA" id="ARBA00023157"/>
    </source>
</evidence>
<dbReference type="InterPro" id="IPR048280">
    <property type="entry name" value="COX6B-like"/>
</dbReference>